<feature type="transmembrane region" description="Helical" evidence="1">
    <location>
        <begin position="279"/>
        <end position="299"/>
    </location>
</feature>
<feature type="transmembrane region" description="Helical" evidence="1">
    <location>
        <begin position="480"/>
        <end position="498"/>
    </location>
</feature>
<feature type="transmembrane region" description="Helical" evidence="1">
    <location>
        <begin position="422"/>
        <end position="442"/>
    </location>
</feature>
<gene>
    <name evidence="2" type="ORF">CLOSTHATH_02425</name>
</gene>
<dbReference type="AlphaFoldDB" id="D3AFP0"/>
<feature type="transmembrane region" description="Helical" evidence="1">
    <location>
        <begin position="150"/>
        <end position="168"/>
    </location>
</feature>
<organism evidence="2 3">
    <name type="scientific">Hungatella hathewayi DSM 13479</name>
    <dbReference type="NCBI Taxonomy" id="566550"/>
    <lineage>
        <taxon>Bacteria</taxon>
        <taxon>Bacillati</taxon>
        <taxon>Bacillota</taxon>
        <taxon>Clostridia</taxon>
        <taxon>Lachnospirales</taxon>
        <taxon>Lachnospiraceae</taxon>
        <taxon>Hungatella</taxon>
    </lineage>
</organism>
<protein>
    <recommendedName>
        <fullName evidence="4">Citrate transporter</fullName>
    </recommendedName>
</protein>
<feature type="transmembrane region" description="Helical" evidence="1">
    <location>
        <begin position="340"/>
        <end position="363"/>
    </location>
</feature>
<comment type="caution">
    <text evidence="2">The sequence shown here is derived from an EMBL/GenBank/DDBJ whole genome shotgun (WGS) entry which is preliminary data.</text>
</comment>
<feature type="transmembrane region" description="Helical" evidence="1">
    <location>
        <begin position="112"/>
        <end position="129"/>
    </location>
</feature>
<evidence type="ECO:0000256" key="1">
    <source>
        <dbReference type="SAM" id="Phobius"/>
    </source>
</evidence>
<dbReference type="EMBL" id="ACIO01000185">
    <property type="protein sequence ID" value="EFC99367.1"/>
    <property type="molecule type" value="Genomic_DNA"/>
</dbReference>
<feature type="transmembrane region" description="Helical" evidence="1">
    <location>
        <begin position="205"/>
        <end position="226"/>
    </location>
</feature>
<feature type="transmembrane region" description="Helical" evidence="1">
    <location>
        <begin position="78"/>
        <end position="106"/>
    </location>
</feature>
<feature type="transmembrane region" description="Helical" evidence="1">
    <location>
        <begin position="51"/>
        <end position="71"/>
    </location>
</feature>
<keyword evidence="1" id="KW-0472">Membrane</keyword>
<dbReference type="HOGENOM" id="CLU_046665_1_0_9"/>
<dbReference type="Proteomes" id="UP000004968">
    <property type="component" value="Unassembled WGS sequence"/>
</dbReference>
<evidence type="ECO:0000313" key="3">
    <source>
        <dbReference type="Proteomes" id="UP000004968"/>
    </source>
</evidence>
<feature type="transmembrane region" description="Helical" evidence="1">
    <location>
        <begin position="449"/>
        <end position="468"/>
    </location>
</feature>
<keyword evidence="1" id="KW-0812">Transmembrane</keyword>
<feature type="transmembrane region" description="Helical" evidence="1">
    <location>
        <begin position="238"/>
        <end position="254"/>
    </location>
</feature>
<proteinExistence type="predicted"/>
<keyword evidence="1" id="KW-1133">Transmembrane helix</keyword>
<sequence length="499" mass="52144">MRSPFGLSIGEAAANFKLRLKKSALALPALHTMDYILNSGVVLMFDSAVVLTPLHYVYLIGVLVILAVMILRKDTPAVCIAFLFLLGVIGLGSVTGGIMTVFNSILFAAREFMEVIATIALVTALSKCLKDLGSDYLMMVPMSKIMKTPSVTWWILGITMLLFSLFLWPSPSVALVGAIMLPFAVKAGLKPLAAAMAMNLFGHGIALSYDFVIQGAPAVSAGAAGISTSDILTQGRPVFWVMGIATVTAAYLLNRKSMAAGDGVCAEALPEERNTRTKAAIAVAILTPAAFLADILLMLAFDLKGGDATSMVSGTAVLVMCIGAVAGFGRKSLEKVTDYVTDGFLFAIKIFAPVIIIGAFFFLGGNGITTIMGSQYQSGIMNDWAVWLAHNAPLNKYMAAFIQMAVGSLTGLDGSGFSGLPLTGALAHTFGTAVGASVPVLASLGQITAIFVGGGTIVPWGLIPVAAICNVSPLDLARKNLPPVLIGFLFAFITGCLLL</sequence>
<evidence type="ECO:0000313" key="2">
    <source>
        <dbReference type="EMBL" id="EFC99367.1"/>
    </source>
</evidence>
<feature type="transmembrane region" description="Helical" evidence="1">
    <location>
        <begin position="174"/>
        <end position="193"/>
    </location>
</feature>
<reference evidence="2 3" key="1">
    <citation type="submission" date="2010-01" db="EMBL/GenBank/DDBJ databases">
        <authorList>
            <person name="Weinstock G."/>
            <person name="Sodergren E."/>
            <person name="Clifton S."/>
            <person name="Fulton L."/>
            <person name="Fulton B."/>
            <person name="Courtney L."/>
            <person name="Fronick C."/>
            <person name="Harrison M."/>
            <person name="Strong C."/>
            <person name="Farmer C."/>
            <person name="Delahaunty K."/>
            <person name="Markovic C."/>
            <person name="Hall O."/>
            <person name="Minx P."/>
            <person name="Tomlinson C."/>
            <person name="Mitreva M."/>
            <person name="Nelson J."/>
            <person name="Hou S."/>
            <person name="Wollam A."/>
            <person name="Pepin K.H."/>
            <person name="Johnson M."/>
            <person name="Bhonagiri V."/>
            <person name="Nash W.E."/>
            <person name="Warren W."/>
            <person name="Chinwalla A."/>
            <person name="Mardis E.R."/>
            <person name="Wilson R.K."/>
        </authorList>
    </citation>
    <scope>NUCLEOTIDE SEQUENCE [LARGE SCALE GENOMIC DNA]</scope>
    <source>
        <strain evidence="2 3">DSM 13479</strain>
    </source>
</reference>
<evidence type="ECO:0008006" key="4">
    <source>
        <dbReference type="Google" id="ProtNLM"/>
    </source>
</evidence>
<name>D3AFP0_9FIRM</name>
<feature type="transmembrane region" description="Helical" evidence="1">
    <location>
        <begin position="311"/>
        <end position="328"/>
    </location>
</feature>
<accession>D3AFP0</accession>